<dbReference type="InterPro" id="IPR044505">
    <property type="entry name" value="GlgX_Isoamylase_N_E_set"/>
</dbReference>
<dbReference type="InterPro" id="IPR013780">
    <property type="entry name" value="Glyco_hydro_b"/>
</dbReference>
<dbReference type="Pfam" id="PF00128">
    <property type="entry name" value="Alpha-amylase"/>
    <property type="match status" value="1"/>
</dbReference>
<name>A0A1S7LG35_MAGMO</name>
<dbReference type="CDD" id="cd02856">
    <property type="entry name" value="E_set_GDE_Isoamylase_N"/>
    <property type="match status" value="1"/>
</dbReference>
<keyword evidence="6 13" id="KW-0328">Glycosyltransferase</keyword>
<keyword evidence="10 16" id="KW-0326">Glycosidase</keyword>
<proteinExistence type="inferred from homology"/>
<keyword evidence="8 16" id="KW-0378">Hydrolase</keyword>
<evidence type="ECO:0000256" key="14">
    <source>
        <dbReference type="SAM" id="MobiDB-lite"/>
    </source>
</evidence>
<accession>A0A1S7LG35</accession>
<protein>
    <recommendedName>
        <fullName evidence="5 13">4-alpha-glucanotransferase</fullName>
        <ecNumber evidence="4 13">2.4.1.25</ecNumber>
    </recommendedName>
    <alternativeName>
        <fullName evidence="11 13">Amylomaltase</fullName>
    </alternativeName>
    <alternativeName>
        <fullName evidence="12 13">Disproportionating enzyme</fullName>
    </alternativeName>
</protein>
<keyword evidence="9 13" id="KW-0119">Carbohydrate metabolism</keyword>
<dbReference type="EMBL" id="LO017727">
    <property type="protein sequence ID" value="CRH05027.1"/>
    <property type="molecule type" value="Genomic_DNA"/>
</dbReference>
<evidence type="ECO:0000256" key="13">
    <source>
        <dbReference type="RuleBase" id="RU361207"/>
    </source>
</evidence>
<evidence type="ECO:0000259" key="15">
    <source>
        <dbReference type="SMART" id="SM00642"/>
    </source>
</evidence>
<dbReference type="InterPro" id="IPR004193">
    <property type="entry name" value="Glyco_hydro_13_N"/>
</dbReference>
<evidence type="ECO:0000256" key="3">
    <source>
        <dbReference type="ARBA" id="ARBA00008061"/>
    </source>
</evidence>
<dbReference type="EC" id="2.4.1.25" evidence="4 13"/>
<comment type="similarity">
    <text evidence="2 13">Belongs to the disproportionating enzyme family.</text>
</comment>
<evidence type="ECO:0000256" key="6">
    <source>
        <dbReference type="ARBA" id="ARBA00022676"/>
    </source>
</evidence>
<evidence type="ECO:0000256" key="8">
    <source>
        <dbReference type="ARBA" id="ARBA00022801"/>
    </source>
</evidence>
<gene>
    <name evidence="16" type="primary">glgX-malQ</name>
    <name evidence="16" type="ORF">MAGMO_0826</name>
</gene>
<evidence type="ECO:0000256" key="5">
    <source>
        <dbReference type="ARBA" id="ARBA00020295"/>
    </source>
</evidence>
<dbReference type="InterPro" id="IPR003385">
    <property type="entry name" value="Glyco_hydro_77"/>
</dbReference>
<organism evidence="16">
    <name type="scientific">Magnetococcus massalia (strain MO-1)</name>
    <dbReference type="NCBI Taxonomy" id="451514"/>
    <lineage>
        <taxon>Bacteria</taxon>
        <taxon>Pseudomonadati</taxon>
        <taxon>Pseudomonadota</taxon>
        <taxon>Magnetococcia</taxon>
        <taxon>Magnetococcales</taxon>
        <taxon>Magnetococcaceae</taxon>
        <taxon>Magnetococcus</taxon>
    </lineage>
</organism>
<feature type="compositionally biased region" description="Basic and acidic residues" evidence="14">
    <location>
        <begin position="476"/>
        <end position="491"/>
    </location>
</feature>
<dbReference type="Pfam" id="PF02446">
    <property type="entry name" value="Glyco_hydro_77"/>
    <property type="match status" value="1"/>
</dbReference>
<dbReference type="Gene3D" id="2.60.40.1180">
    <property type="entry name" value="Golgi alpha-mannosidase II"/>
    <property type="match status" value="1"/>
</dbReference>
<evidence type="ECO:0000256" key="12">
    <source>
        <dbReference type="ARBA" id="ARBA00031501"/>
    </source>
</evidence>
<keyword evidence="7 13" id="KW-0808">Transferase</keyword>
<dbReference type="Pfam" id="PF21226">
    <property type="entry name" value="MalQ_N"/>
    <property type="match status" value="1"/>
</dbReference>
<evidence type="ECO:0000256" key="7">
    <source>
        <dbReference type="ARBA" id="ARBA00022679"/>
    </source>
</evidence>
<dbReference type="PANTHER" id="PTHR43002">
    <property type="entry name" value="GLYCOGEN DEBRANCHING ENZYME"/>
    <property type="match status" value="1"/>
</dbReference>
<dbReference type="SUPFAM" id="SSF81296">
    <property type="entry name" value="E set domains"/>
    <property type="match status" value="1"/>
</dbReference>
<dbReference type="NCBIfam" id="TIGR00217">
    <property type="entry name" value="malQ"/>
    <property type="match status" value="1"/>
</dbReference>
<dbReference type="InterPro" id="IPR017853">
    <property type="entry name" value="GH"/>
</dbReference>
<evidence type="ECO:0000256" key="2">
    <source>
        <dbReference type="ARBA" id="ARBA00005684"/>
    </source>
</evidence>
<dbReference type="CDD" id="cd11326">
    <property type="entry name" value="AmyAc_Glg_debranch"/>
    <property type="match status" value="1"/>
</dbReference>
<dbReference type="GO" id="GO:0005980">
    <property type="term" value="P:glycogen catabolic process"/>
    <property type="evidence" value="ECO:0007669"/>
    <property type="project" value="InterPro"/>
</dbReference>
<dbReference type="Pfam" id="PF02922">
    <property type="entry name" value="CBM_48"/>
    <property type="match status" value="1"/>
</dbReference>
<dbReference type="InterPro" id="IPR013783">
    <property type="entry name" value="Ig-like_fold"/>
</dbReference>
<evidence type="ECO:0000256" key="9">
    <source>
        <dbReference type="ARBA" id="ARBA00023277"/>
    </source>
</evidence>
<sequence>MGIVSRSTQRIWPGNPFPLGATWDGRGVNFALFSEHAERVELCLFGTDGFRETDRIPMPEYTNQVWHVYLPDVRPGQLYGYRVYGPYDPEQGHRFNNNKLLLDPYAKQLSGQLQWHEALFGYRYGDPLGDLSFSDLDSAPYMPKCVVVDTAYTWGGERPPNHNWLDSIIYEAHVRGFTMQHPKVPQHQRGTFAGLCSPDVVSYLKKLGITAIELLPVHASVDEWHLAQKGLSNYWGYNTLGFFLANPRYASDPDATREFKTMVQVLHEADIEVILDVVYNHTAEGNHEGPTLSFKGIDNKSYYRQEPDYPRYYRDFTGCGNSLNLRHPKVLQLVMDSLRYWAGEMHVDGFRFDLTTTLAREHHGAFDRHSGFLDAIAQDPLLSNKKMIAEAWDLGEGGYQVGAFPPGWAEWNDKFRDGVRRYWKGDKGVTGDLASRLTGSSDLFNHSGRPPWSSINFITAHDGFTLRDLVTYNQKHNHDNQEDNRDGRDANDSWNCGVEGPTDDLAIRKLRQMQIRNFLATLILSQGVPMLVAGDEMGRTQHGNNNPYCQDNGISWINWDGEDPDAEDLLKFTQALIKLRKEHVIFRRNRFFNGQTIPGTGIKDVTWIRPDGREMGHQDWEDAHNQCVGMLISGEAGEKFTSRYGDAQVDDTFLFMLNSYHKSVTIQLPGVESGHGWRRIFDSQLAEGGVNEEALDSVQGHYRLEGRSCALFSMQRLEESVTVKPLPAETDMDEEALLRQLAEKAQIELGYWTIFGEWFEIPLATLRRFLAAMGLPADNRMQIQSSLEKLEVTPWQRTLPPVLVVRGSTSAGVEIPLVIDGEMNDETLEWVLVDEQGEIIPGTLVPGEHPLAGTYELSGHHLERRLFPLYENLSPGYYRFELHGASLRGGDFATMQLVVAPEKCYLPQELAESDGRIWGFSPQLYALRSARNWGIGDFADLDQLAELTAKEGGGIIGLNPLHALFLGKPEQTSPYSPNSRHFINPLYIALDKVPEMADCKEAKERLQTPGVRRMLANMREQEMVNYREVSNLKISILRMLYQRFREQHLEGGEGGAPTERGLLFQEFTRTGGASLQRLAIYNALSEHFGNHDEGFGGWRSWPTAYRRPDSPEVSRFATTHEEEVTFHLYIYWLADSQLQAVKLKARDLGMPVGLYADMALGVDPDGADFWNEQSAYAGEMRIGAPPDLFNPTGQNWGLPPFDPRALRDEAYQPFIAAMRNTMRHAGAIRLDHVMALKRLFWVPVGAPASEGGYVHYNLDDLLGIVALESHRNRCLVIGEALGTVPDGLREQLADNGILSYRLLYFERGEEGRFLMPHEFNTSSLVAATTHDLPTFSGFWEGVDLAVKEELSLYPREEMAEEFRGQRGFDKGKIVEALRQAGLDIPDEALGDEASPELIRAVYQMLSRTPGHLLMVQLEDLMQQRDQVNMPGTVNEHPNWQRKLPMTLDEMAQDGRFKAMMEMLSEERPPLK</sequence>
<feature type="domain" description="Glycosyl hydrolase family 13 catalytic" evidence="15">
    <location>
        <begin position="171"/>
        <end position="580"/>
    </location>
</feature>
<dbReference type="GO" id="GO:0004134">
    <property type="term" value="F:4-alpha-glucanotransferase activity"/>
    <property type="evidence" value="ECO:0007669"/>
    <property type="project" value="UniProtKB-EC"/>
</dbReference>
<dbReference type="SUPFAM" id="SSF51445">
    <property type="entry name" value="(Trans)glycosidases"/>
    <property type="match status" value="2"/>
</dbReference>
<evidence type="ECO:0000256" key="10">
    <source>
        <dbReference type="ARBA" id="ARBA00023295"/>
    </source>
</evidence>
<dbReference type="Gene3D" id="2.60.40.10">
    <property type="entry name" value="Immunoglobulins"/>
    <property type="match status" value="1"/>
</dbReference>
<evidence type="ECO:0000256" key="11">
    <source>
        <dbReference type="ARBA" id="ARBA00031423"/>
    </source>
</evidence>
<dbReference type="InterPro" id="IPR014756">
    <property type="entry name" value="Ig_E-set"/>
</dbReference>
<evidence type="ECO:0000256" key="1">
    <source>
        <dbReference type="ARBA" id="ARBA00000439"/>
    </source>
</evidence>
<dbReference type="Gene3D" id="3.20.20.80">
    <property type="entry name" value="Glycosidases"/>
    <property type="match status" value="2"/>
</dbReference>
<feature type="region of interest" description="Disordered" evidence="14">
    <location>
        <begin position="476"/>
        <end position="495"/>
    </location>
</feature>
<dbReference type="InterPro" id="IPR011837">
    <property type="entry name" value="Glycogen_debranch_GlgX"/>
</dbReference>
<evidence type="ECO:0000256" key="4">
    <source>
        <dbReference type="ARBA" id="ARBA00012560"/>
    </source>
</evidence>
<dbReference type="InterPro" id="IPR048458">
    <property type="entry name" value="MalQ_N"/>
</dbReference>
<dbReference type="GO" id="GO:0004135">
    <property type="term" value="F:amylo-alpha-1,6-glucosidase activity"/>
    <property type="evidence" value="ECO:0007669"/>
    <property type="project" value="InterPro"/>
</dbReference>
<evidence type="ECO:0000313" key="16">
    <source>
        <dbReference type="EMBL" id="CRH05027.1"/>
    </source>
</evidence>
<dbReference type="NCBIfam" id="TIGR02100">
    <property type="entry name" value="glgX_debranch"/>
    <property type="match status" value="1"/>
</dbReference>
<comment type="similarity">
    <text evidence="3">Belongs to the glycosyl hydrolase 13 family.</text>
</comment>
<reference evidence="16" key="1">
    <citation type="submission" date="2015-04" db="EMBL/GenBank/DDBJ databases">
        <authorList>
            <person name="Syromyatnikov M.Y."/>
            <person name="Popov V.N."/>
        </authorList>
    </citation>
    <scope>NUCLEOTIDE SEQUENCE</scope>
    <source>
        <strain evidence="16">MO-1</strain>
    </source>
</reference>
<dbReference type="InterPro" id="IPR006047">
    <property type="entry name" value="GH13_cat_dom"/>
</dbReference>
<dbReference type="SMART" id="SM00642">
    <property type="entry name" value="Aamy"/>
    <property type="match status" value="1"/>
</dbReference>
<dbReference type="SUPFAM" id="SSF51011">
    <property type="entry name" value="Glycosyl hydrolase domain"/>
    <property type="match status" value="1"/>
</dbReference>
<comment type="catalytic activity">
    <reaction evidence="1 13">
        <text>Transfers a segment of a (1-&gt;4)-alpha-D-glucan to a new position in an acceptor, which may be glucose or a (1-&gt;4)-alpha-D-glucan.</text>
        <dbReference type="EC" id="2.4.1.25"/>
    </reaction>
</comment>